<dbReference type="InterPro" id="IPR012795">
    <property type="entry name" value="tRNA_Ile_lys_synt_N"/>
</dbReference>
<dbReference type="GO" id="GO:0032267">
    <property type="term" value="F:tRNA(Ile)-lysidine synthase activity"/>
    <property type="evidence" value="ECO:0007669"/>
    <property type="project" value="UniProtKB-EC"/>
</dbReference>
<dbReference type="EC" id="6.3.4.19" evidence="6"/>
<keyword evidence="7" id="KW-0812">Transmembrane</keyword>
<comment type="catalytic activity">
    <reaction evidence="5 6">
        <text>cytidine(34) in tRNA(Ile2) + L-lysine + ATP = lysidine(34) in tRNA(Ile2) + AMP + diphosphate + H(+)</text>
        <dbReference type="Rhea" id="RHEA:43744"/>
        <dbReference type="Rhea" id="RHEA-COMP:10625"/>
        <dbReference type="Rhea" id="RHEA-COMP:10670"/>
        <dbReference type="ChEBI" id="CHEBI:15378"/>
        <dbReference type="ChEBI" id="CHEBI:30616"/>
        <dbReference type="ChEBI" id="CHEBI:32551"/>
        <dbReference type="ChEBI" id="CHEBI:33019"/>
        <dbReference type="ChEBI" id="CHEBI:82748"/>
        <dbReference type="ChEBI" id="CHEBI:83665"/>
        <dbReference type="ChEBI" id="CHEBI:456215"/>
        <dbReference type="EC" id="6.3.4.19"/>
    </reaction>
</comment>
<sequence>MQIKIKSKEKYLIGVSGGSDSMFLLNKYKNQDVIVAHINYNLRPEAIFETLLVSKFCQKYNLELKILSFDSFKIKKNLQSGLRLGRYQFFEKIYKEFNCTKLLVGHHRDDFLETVFLQKKQKKIVTFWGIHKKNNLFNMEILRPFLYWRTKKQIIRICQQKKIPYLDDQSNFTGKYQRNQIRFLLEKKSDFSLFFLFLFYYLINIFKLIILKNQKKILQNWQKTGYNINFFKKIKIKSKIIFLFVNQNFDNVKLTRGKINEIINFICGKSTSGAFLLKKNNYIIKKNEKYCQNLVKFSNNLYFIYKLEGKLWQRKQEKNLQLAW</sequence>
<comment type="function">
    <text evidence="6">Ligates lysine onto the cytidine present at position 34 of the AUA codon-specific tRNA(Ile) that contains the anticodon CAU, in an ATP-dependent manner. Cytidine is converted to lysidine, thus changing the amino acid specificity of the tRNA from methionine to isoleucine.</text>
</comment>
<dbReference type="InterPro" id="IPR014729">
    <property type="entry name" value="Rossmann-like_a/b/a_fold"/>
</dbReference>
<evidence type="ECO:0000256" key="6">
    <source>
        <dbReference type="HAMAP-Rule" id="MF_01161"/>
    </source>
</evidence>
<feature type="binding site" evidence="6">
    <location>
        <begin position="16"/>
        <end position="21"/>
    </location>
    <ligand>
        <name>ATP</name>
        <dbReference type="ChEBI" id="CHEBI:30616"/>
    </ligand>
</feature>
<evidence type="ECO:0000256" key="7">
    <source>
        <dbReference type="SAM" id="Phobius"/>
    </source>
</evidence>
<keyword evidence="7" id="KW-1133">Transmembrane helix</keyword>
<evidence type="ECO:0000256" key="4">
    <source>
        <dbReference type="ARBA" id="ARBA00022840"/>
    </source>
</evidence>
<dbReference type="InterPro" id="IPR011063">
    <property type="entry name" value="TilS/TtcA_N"/>
</dbReference>
<dbReference type="NCBIfam" id="TIGR02432">
    <property type="entry name" value="lysidine_TilS_N"/>
    <property type="match status" value="1"/>
</dbReference>
<dbReference type="GO" id="GO:0006400">
    <property type="term" value="P:tRNA modification"/>
    <property type="evidence" value="ECO:0007669"/>
    <property type="project" value="UniProtKB-UniRule"/>
</dbReference>
<keyword evidence="2 6" id="KW-0819">tRNA processing</keyword>
<keyword evidence="1 6" id="KW-0436">Ligase</keyword>
<dbReference type="Pfam" id="PF01171">
    <property type="entry name" value="ATP_bind_3"/>
    <property type="match status" value="1"/>
</dbReference>
<reference evidence="9 10" key="1">
    <citation type="submission" date="2017-08" db="EMBL/GenBank/DDBJ databases">
        <title>The complete genome sequence of a Mycoplasma hyopneumoniae isolate in Korea.</title>
        <authorList>
            <person name="Han J."/>
            <person name="Lee N."/>
        </authorList>
    </citation>
    <scope>NUCLEOTIDE SEQUENCE [LARGE SCALE GENOMIC DNA]</scope>
    <source>
        <strain evidence="9 10">KM014</strain>
    </source>
</reference>
<dbReference type="GO" id="GO:0005524">
    <property type="term" value="F:ATP binding"/>
    <property type="evidence" value="ECO:0007669"/>
    <property type="project" value="UniProtKB-UniRule"/>
</dbReference>
<evidence type="ECO:0000259" key="8">
    <source>
        <dbReference type="Pfam" id="PF01171"/>
    </source>
</evidence>
<evidence type="ECO:0000256" key="5">
    <source>
        <dbReference type="ARBA" id="ARBA00048539"/>
    </source>
</evidence>
<dbReference type="InterPro" id="IPR012094">
    <property type="entry name" value="tRNA_Ile_lys_synt"/>
</dbReference>
<organism evidence="9 10">
    <name type="scientific">Mesomycoplasma hyopneumoniae</name>
    <name type="common">Mycoplasma hyopneumoniae</name>
    <dbReference type="NCBI Taxonomy" id="2099"/>
    <lineage>
        <taxon>Bacteria</taxon>
        <taxon>Bacillati</taxon>
        <taxon>Mycoplasmatota</taxon>
        <taxon>Mycoplasmoidales</taxon>
        <taxon>Metamycoplasmataceae</taxon>
        <taxon>Mesomycoplasma</taxon>
    </lineage>
</organism>
<name>A0A223MA18_MESHO</name>
<dbReference type="Proteomes" id="UP000215452">
    <property type="component" value="Chromosome"/>
</dbReference>
<keyword evidence="3 6" id="KW-0547">Nucleotide-binding</keyword>
<dbReference type="AlphaFoldDB" id="A0A223MA18"/>
<gene>
    <name evidence="6 9" type="primary">tilS</name>
    <name evidence="9" type="ORF">CIB43_00467</name>
</gene>
<protein>
    <recommendedName>
        <fullName evidence="6">tRNA(Ile)-lysidine synthase</fullName>
        <ecNumber evidence="6">6.3.4.19</ecNumber>
    </recommendedName>
    <alternativeName>
        <fullName evidence="6">tRNA(Ile)-2-lysyl-cytidine synthase</fullName>
    </alternativeName>
    <alternativeName>
        <fullName evidence="6">tRNA(Ile)-lysidine synthetase</fullName>
    </alternativeName>
</protein>
<dbReference type="PANTHER" id="PTHR43033">
    <property type="entry name" value="TRNA(ILE)-LYSIDINE SYNTHASE-RELATED"/>
    <property type="match status" value="1"/>
</dbReference>
<keyword evidence="6" id="KW-0963">Cytoplasm</keyword>
<dbReference type="EMBL" id="CP022714">
    <property type="protein sequence ID" value="ASU14363.1"/>
    <property type="molecule type" value="Genomic_DNA"/>
</dbReference>
<comment type="similarity">
    <text evidence="6">Belongs to the tRNA(Ile)-lysidine synthase family.</text>
</comment>
<evidence type="ECO:0000256" key="2">
    <source>
        <dbReference type="ARBA" id="ARBA00022694"/>
    </source>
</evidence>
<evidence type="ECO:0000256" key="3">
    <source>
        <dbReference type="ARBA" id="ARBA00022741"/>
    </source>
</evidence>
<evidence type="ECO:0000256" key="1">
    <source>
        <dbReference type="ARBA" id="ARBA00022598"/>
    </source>
</evidence>
<proteinExistence type="inferred from homology"/>
<dbReference type="Gene3D" id="3.40.50.620">
    <property type="entry name" value="HUPs"/>
    <property type="match status" value="1"/>
</dbReference>
<dbReference type="GO" id="GO:0005737">
    <property type="term" value="C:cytoplasm"/>
    <property type="evidence" value="ECO:0007669"/>
    <property type="project" value="UniProtKB-SubCell"/>
</dbReference>
<feature type="domain" description="tRNA(Ile)-lysidine/2-thiocytidine synthase N-terminal" evidence="8">
    <location>
        <begin position="10"/>
        <end position="182"/>
    </location>
</feature>
<dbReference type="HAMAP" id="MF_01161">
    <property type="entry name" value="tRNA_Ile_lys_synt"/>
    <property type="match status" value="1"/>
</dbReference>
<dbReference type="PANTHER" id="PTHR43033:SF1">
    <property type="entry name" value="TRNA(ILE)-LYSIDINE SYNTHASE-RELATED"/>
    <property type="match status" value="1"/>
</dbReference>
<dbReference type="CDD" id="cd01992">
    <property type="entry name" value="TilS_N"/>
    <property type="match status" value="1"/>
</dbReference>
<comment type="domain">
    <text evidence="6">The N-terminal region contains the highly conserved SGGXDS motif, predicted to be a P-loop motif involved in ATP binding.</text>
</comment>
<dbReference type="SUPFAM" id="SSF52402">
    <property type="entry name" value="Adenine nucleotide alpha hydrolases-like"/>
    <property type="match status" value="1"/>
</dbReference>
<comment type="subcellular location">
    <subcellularLocation>
        <location evidence="6">Cytoplasm</location>
    </subcellularLocation>
</comment>
<evidence type="ECO:0000313" key="9">
    <source>
        <dbReference type="EMBL" id="ASU14363.1"/>
    </source>
</evidence>
<keyword evidence="7" id="KW-0472">Membrane</keyword>
<accession>A0A223MA18</accession>
<feature type="transmembrane region" description="Helical" evidence="7">
    <location>
        <begin position="191"/>
        <end position="210"/>
    </location>
</feature>
<keyword evidence="4 6" id="KW-0067">ATP-binding</keyword>
<evidence type="ECO:0000313" key="10">
    <source>
        <dbReference type="Proteomes" id="UP000215452"/>
    </source>
</evidence>